<reference evidence="4" key="3">
    <citation type="submission" date="2018-08" db="EMBL/GenBank/DDBJ databases">
        <title>Leveraging single-cell genomics to expand the Fungal Tree of Life.</title>
        <authorList>
            <consortium name="DOE Joint Genome Institute"/>
            <person name="Ahrendt S.R."/>
            <person name="Quandt C.A."/>
            <person name="Ciobanu D."/>
            <person name="Clum A."/>
            <person name="Salamov A."/>
            <person name="Andreopoulos B."/>
            <person name="Cheng J.-F."/>
            <person name="Woyke T."/>
            <person name="Pelin A."/>
            <person name="Henrissat B."/>
            <person name="Reynolds N."/>
            <person name="Benny G.L."/>
            <person name="Smith M.E."/>
            <person name="James T.Y."/>
            <person name="Grigoriev I.V."/>
        </authorList>
    </citation>
    <scope>NUCLEOTIDE SEQUENCE</scope>
    <source>
        <strain evidence="4">ATCC 52028</strain>
    </source>
</reference>
<dbReference type="AlphaFoldDB" id="A0A4V1IUT0"/>
<evidence type="ECO:0000256" key="2">
    <source>
        <dbReference type="SAM" id="Coils"/>
    </source>
</evidence>
<dbReference type="Pfam" id="PF13863">
    <property type="entry name" value="DUF4200"/>
    <property type="match status" value="1"/>
</dbReference>
<accession>A0A4V1IUT0</accession>
<reference evidence="6 7" key="1">
    <citation type="journal article" date="2018" name="Nat. Microbiol.">
        <title>Leveraging single-cell genomics to expand the fungal tree of life.</title>
        <authorList>
            <person name="Ahrendt S.R."/>
            <person name="Quandt C.A."/>
            <person name="Ciobanu D."/>
            <person name="Clum A."/>
            <person name="Salamov A."/>
            <person name="Andreopoulos B."/>
            <person name="Cheng J.F."/>
            <person name="Woyke T."/>
            <person name="Pelin A."/>
            <person name="Henrissat B."/>
            <person name="Reynolds N.K."/>
            <person name="Benny G.L."/>
            <person name="Smith M.E."/>
            <person name="James T.Y."/>
            <person name="Grigoriev I.V."/>
        </authorList>
    </citation>
    <scope>NUCLEOTIDE SEQUENCE [LARGE SCALE GENOMIC DNA]</scope>
    <source>
        <strain evidence="6 7">ATCC 52028</strain>
    </source>
</reference>
<organism evidence="5 7">
    <name type="scientific">Caulochytrium protostelioides</name>
    <dbReference type="NCBI Taxonomy" id="1555241"/>
    <lineage>
        <taxon>Eukaryota</taxon>
        <taxon>Fungi</taxon>
        <taxon>Fungi incertae sedis</taxon>
        <taxon>Chytridiomycota</taxon>
        <taxon>Chytridiomycota incertae sedis</taxon>
        <taxon>Chytridiomycetes</taxon>
        <taxon>Caulochytriales</taxon>
        <taxon>Caulochytriaceae</taxon>
        <taxon>Caulochytrium</taxon>
    </lineage>
</organism>
<dbReference type="InterPro" id="IPR025252">
    <property type="entry name" value="DUF4200"/>
</dbReference>
<sequence>RWTLQSTLLLKRKKELHAMQLRLEAKRAEFLQRMEECQAKRVELRAKQKQVRDRVLKFEKFLKENDAKRHRADLKAIQERKAHDAKAGEIQDLHRGLQDAQAQAARLVQLAGRYAVYERYLQSVMDAMPPEYLGSSEAHLNDILLRYRTLKETLNTAKDDLIQTTADLDAQQQTLAAKQKEKNNLALVYNSAIGTKQKQLEERKQFCLHLELRYLDWVKCGSDRMRMLSELKLAIDNMYERV</sequence>
<dbReference type="EMBL" id="ML009219">
    <property type="protein sequence ID" value="RKO97592.1"/>
    <property type="molecule type" value="Genomic_DNA"/>
</dbReference>
<dbReference type="PANTHER" id="PTHR21683:SF2">
    <property type="entry name" value="COILED-COIL DOMAIN-CONTAINING PROTEIN 42 LIKE-2-LIKE"/>
    <property type="match status" value="1"/>
</dbReference>
<dbReference type="STRING" id="1555241.A0A4V1IUT0"/>
<dbReference type="EMBL" id="ML014166">
    <property type="protein sequence ID" value="RKP01629.1"/>
    <property type="molecule type" value="Genomic_DNA"/>
</dbReference>
<feature type="non-terminal residue" evidence="5">
    <location>
        <position position="1"/>
    </location>
</feature>
<evidence type="ECO:0000313" key="4">
    <source>
        <dbReference type="EMBL" id="RKO97592.1"/>
    </source>
</evidence>
<keyword evidence="1 2" id="KW-0175">Coiled coil</keyword>
<dbReference type="PANTHER" id="PTHR21683">
    <property type="entry name" value="COILED-COIL DOMAIN-CONTAINING PROTEIN 42 LIKE-2-LIKE-RELATED"/>
    <property type="match status" value="1"/>
</dbReference>
<reference evidence="5" key="2">
    <citation type="submission" date="2018-04" db="EMBL/GenBank/DDBJ databases">
        <title>Leveraging single-cell genomics to expand the Fungal Tree of Life.</title>
        <authorList>
            <consortium name="DOE Joint Genome Institute"/>
            <person name="Ahrendt S.R."/>
            <person name="Quandt C.A."/>
            <person name="Ciobanu D."/>
            <person name="Clum A."/>
            <person name="Salamov A."/>
            <person name="Andreopoulos B."/>
            <person name="Cheng J.-F."/>
            <person name="Woyke T."/>
            <person name="Pelin A."/>
            <person name="Henrissat B."/>
            <person name="Benny G.L."/>
            <person name="Smith M.E."/>
            <person name="James T.Y."/>
            <person name="Grigoriev I.V."/>
        </authorList>
    </citation>
    <scope>NUCLEOTIDE SEQUENCE</scope>
    <source>
        <strain evidence="5">ATCC 52028</strain>
    </source>
</reference>
<evidence type="ECO:0000259" key="3">
    <source>
        <dbReference type="Pfam" id="PF13863"/>
    </source>
</evidence>
<gene>
    <name evidence="4" type="ORF">CAUPRSCDRAFT_5222</name>
    <name evidence="5" type="ORF">CXG81DRAFT_5991</name>
</gene>
<evidence type="ECO:0000313" key="6">
    <source>
        <dbReference type="Proteomes" id="UP000268535"/>
    </source>
</evidence>
<evidence type="ECO:0000313" key="5">
    <source>
        <dbReference type="EMBL" id="RKP01629.1"/>
    </source>
</evidence>
<protein>
    <recommendedName>
        <fullName evidence="3">DUF4200 domain-containing protein</fullName>
    </recommendedName>
</protein>
<dbReference type="GO" id="GO:0005856">
    <property type="term" value="C:cytoskeleton"/>
    <property type="evidence" value="ECO:0007669"/>
    <property type="project" value="UniProtKB-ARBA"/>
</dbReference>
<feature type="domain" description="DUF4200" evidence="3">
    <location>
        <begin position="9"/>
        <end position="126"/>
    </location>
</feature>
<dbReference type="InterPro" id="IPR051147">
    <property type="entry name" value="CFAP_domain-containing"/>
</dbReference>
<evidence type="ECO:0000313" key="7">
    <source>
        <dbReference type="Proteomes" id="UP000274922"/>
    </source>
</evidence>
<dbReference type="Proteomes" id="UP000268535">
    <property type="component" value="Unassembled WGS sequence"/>
</dbReference>
<name>A0A4V1IUT0_9FUNG</name>
<dbReference type="Proteomes" id="UP000274922">
    <property type="component" value="Unassembled WGS sequence"/>
</dbReference>
<proteinExistence type="predicted"/>
<evidence type="ECO:0000256" key="1">
    <source>
        <dbReference type="ARBA" id="ARBA00023054"/>
    </source>
</evidence>
<feature type="coiled-coil region" evidence="2">
    <location>
        <begin position="27"/>
        <end position="54"/>
    </location>
</feature>
<keyword evidence="7" id="KW-1185">Reference proteome</keyword>
<feature type="non-terminal residue" evidence="5">
    <location>
        <position position="242"/>
    </location>
</feature>
<dbReference type="OrthoDB" id="2134857at2759"/>